<dbReference type="InterPro" id="IPR006311">
    <property type="entry name" value="TAT_signal"/>
</dbReference>
<evidence type="ECO:0000313" key="2">
    <source>
        <dbReference type="Proteomes" id="UP000064967"/>
    </source>
</evidence>
<dbReference type="AlphaFoldDB" id="A0A0K1Q6R6"/>
<dbReference type="InterPro" id="IPR011447">
    <property type="entry name" value="DUF1552"/>
</dbReference>
<organism evidence="1 2">
    <name type="scientific">Labilithrix luteola</name>
    <dbReference type="NCBI Taxonomy" id="1391654"/>
    <lineage>
        <taxon>Bacteria</taxon>
        <taxon>Pseudomonadati</taxon>
        <taxon>Myxococcota</taxon>
        <taxon>Polyangia</taxon>
        <taxon>Polyangiales</taxon>
        <taxon>Labilitrichaceae</taxon>
        <taxon>Labilithrix</taxon>
    </lineage>
</organism>
<dbReference type="OrthoDB" id="9146593at2"/>
<dbReference type="EMBL" id="CP012333">
    <property type="protein sequence ID" value="AKV01526.1"/>
    <property type="molecule type" value="Genomic_DNA"/>
</dbReference>
<reference evidence="1 2" key="1">
    <citation type="submission" date="2015-08" db="EMBL/GenBank/DDBJ databases">
        <authorList>
            <person name="Babu N.S."/>
            <person name="Beckwith C.J."/>
            <person name="Beseler K.G."/>
            <person name="Brison A."/>
            <person name="Carone J.V."/>
            <person name="Caskin T.P."/>
            <person name="Diamond M."/>
            <person name="Durham M.E."/>
            <person name="Foxe J.M."/>
            <person name="Go M."/>
            <person name="Henderson B.A."/>
            <person name="Jones I.B."/>
            <person name="McGettigan J.A."/>
            <person name="Micheletti S.J."/>
            <person name="Nasrallah M.E."/>
            <person name="Ortiz D."/>
            <person name="Piller C.R."/>
            <person name="Privatt S.R."/>
            <person name="Schneider S.L."/>
            <person name="Sharp S."/>
            <person name="Smith T.C."/>
            <person name="Stanton J.D."/>
            <person name="Ullery H.E."/>
            <person name="Wilson R.J."/>
            <person name="Serrano M.G."/>
            <person name="Buck G."/>
            <person name="Lee V."/>
            <person name="Wang Y."/>
            <person name="Carvalho R."/>
            <person name="Voegtly L."/>
            <person name="Shi R."/>
            <person name="Duckworth R."/>
            <person name="Johnson A."/>
            <person name="Loviza R."/>
            <person name="Walstead R."/>
            <person name="Shah Z."/>
            <person name="Kiflezghi M."/>
            <person name="Wade K."/>
            <person name="Ball S.L."/>
            <person name="Bradley K.W."/>
            <person name="Asai D.J."/>
            <person name="Bowman C.A."/>
            <person name="Russell D.A."/>
            <person name="Pope W.H."/>
            <person name="Jacobs-Sera D."/>
            <person name="Hendrix R.W."/>
            <person name="Hatfull G.F."/>
        </authorList>
    </citation>
    <scope>NUCLEOTIDE SEQUENCE [LARGE SCALE GENOMIC DNA]</scope>
    <source>
        <strain evidence="1 2">DSM 27648</strain>
    </source>
</reference>
<evidence type="ECO:0008006" key="3">
    <source>
        <dbReference type="Google" id="ProtNLM"/>
    </source>
</evidence>
<dbReference type="Proteomes" id="UP000064967">
    <property type="component" value="Chromosome"/>
</dbReference>
<dbReference type="RefSeq" id="WP_146652610.1">
    <property type="nucleotide sequence ID" value="NZ_CP012333.1"/>
</dbReference>
<dbReference type="STRING" id="1391654.AKJ09_08189"/>
<dbReference type="Pfam" id="PF07586">
    <property type="entry name" value="HXXSHH"/>
    <property type="match status" value="1"/>
</dbReference>
<dbReference type="KEGG" id="llu:AKJ09_08189"/>
<gene>
    <name evidence="1" type="ORF">AKJ09_08189</name>
</gene>
<accession>A0A0K1Q6R6</accession>
<sequence>MRNFRLPRRSFLKALGVSILLPSLDIMGRPGRASATPATSPRFVAFFPSLGMWGHGYDRTKNDASRYYELGPDDARLGIGAWHPAKAGALTATMPAHLEPFASLRQKMMIVSGLSTLPDDVDGSDVNHSLATTAWLTSAWRTSAQATATTANTPPDSIDQHIANAMGFTPGSTIVFNPSSLDGTEAQGGHAGYISSNSRLGGNHLVPKIGDPMKVFNQLFGKCTQSEPAAAAGLADDKSILDYVQGSVTSLQKKLGKDDKARVDSYLQNIRDVEKNLTAAAPSLCPSAPTYDPALSGGPLDWLATLRMMVDVTALALASDAMPIATIMTDTEANGDSAYSSRVAYASDFVGLSGQKITYHSNANDTHFDVVHAATDGNVQAIEEWFAYTRVAMNLAARLALKLDSMPAEPNGNTPLDNAVMLIGTCHGHSMDHKTHSLPTILLGGKNIGMHQGQYIAAPWNTDLGDFYYTMLQAMQISGANFNGRSNYLPGFFG</sequence>
<proteinExistence type="predicted"/>
<keyword evidence="2" id="KW-1185">Reference proteome</keyword>
<protein>
    <recommendedName>
        <fullName evidence="3">Tat (Twin-arginine translocation) pathway signal sequence domain protein</fullName>
    </recommendedName>
</protein>
<dbReference type="PROSITE" id="PS51318">
    <property type="entry name" value="TAT"/>
    <property type="match status" value="1"/>
</dbReference>
<name>A0A0K1Q6R6_9BACT</name>
<evidence type="ECO:0000313" key="1">
    <source>
        <dbReference type="EMBL" id="AKV01526.1"/>
    </source>
</evidence>